<proteinExistence type="inferred from homology"/>
<dbReference type="InterPro" id="IPR008807">
    <property type="entry name" value="ROS_MUCR"/>
</dbReference>
<dbReference type="EMBL" id="JBHSLF010000013">
    <property type="protein sequence ID" value="MFC5343400.1"/>
    <property type="molecule type" value="Genomic_DNA"/>
</dbReference>
<dbReference type="InterPro" id="IPR041920">
    <property type="entry name" value="ROS/MUCR_sf"/>
</dbReference>
<name>A0ABW0FNT2_9CAUL</name>
<evidence type="ECO:0000256" key="1">
    <source>
        <dbReference type="ARBA" id="ARBA00007031"/>
    </source>
</evidence>
<keyword evidence="4" id="KW-1185">Reference proteome</keyword>
<dbReference type="Proteomes" id="UP001596152">
    <property type="component" value="Unassembled WGS sequence"/>
</dbReference>
<organism evidence="3 4">
    <name type="scientific">Brevundimonas staleyi</name>
    <dbReference type="NCBI Taxonomy" id="74326"/>
    <lineage>
        <taxon>Bacteria</taxon>
        <taxon>Pseudomonadati</taxon>
        <taxon>Pseudomonadota</taxon>
        <taxon>Alphaproteobacteria</taxon>
        <taxon>Caulobacterales</taxon>
        <taxon>Caulobacteraceae</taxon>
        <taxon>Brevundimonas</taxon>
    </lineage>
</organism>
<sequence>MAESRQSDDVMLETTVDIVSAYLGHNAVEPAVIPDLIAAVHRALTGVEATQEPPANAPTPAVSIRKSITPDFMISLEDGRKYKSLKRHLRIAHGLSPEEYRRKWGLPDDYPMVAPNYSVARSAMARAIGLGQGGRKPAKAEAAAKSKPAVRKAARAKA</sequence>
<comment type="similarity">
    <text evidence="1">Belongs to the ros/MucR family.</text>
</comment>
<evidence type="ECO:0000256" key="2">
    <source>
        <dbReference type="SAM" id="MobiDB-lite"/>
    </source>
</evidence>
<dbReference type="Pfam" id="PF05443">
    <property type="entry name" value="ROS_MUCR"/>
    <property type="match status" value="1"/>
</dbReference>
<reference evidence="4" key="1">
    <citation type="journal article" date="2019" name="Int. J. Syst. Evol. Microbiol.">
        <title>The Global Catalogue of Microorganisms (GCM) 10K type strain sequencing project: providing services to taxonomists for standard genome sequencing and annotation.</title>
        <authorList>
            <consortium name="The Broad Institute Genomics Platform"/>
            <consortium name="The Broad Institute Genome Sequencing Center for Infectious Disease"/>
            <person name="Wu L."/>
            <person name="Ma J."/>
        </authorList>
    </citation>
    <scope>NUCLEOTIDE SEQUENCE [LARGE SCALE GENOMIC DNA]</scope>
    <source>
        <strain evidence="4">JCM 12125</strain>
    </source>
</reference>
<comment type="caution">
    <text evidence="3">The sequence shown here is derived from an EMBL/GenBank/DDBJ whole genome shotgun (WGS) entry which is preliminary data.</text>
</comment>
<protein>
    <submittedName>
        <fullName evidence="3">MucR family transcriptional regulator</fullName>
    </submittedName>
</protein>
<dbReference type="RefSeq" id="WP_374039488.1">
    <property type="nucleotide sequence ID" value="NZ_CP169083.1"/>
</dbReference>
<feature type="region of interest" description="Disordered" evidence="2">
    <location>
        <begin position="131"/>
        <end position="158"/>
    </location>
</feature>
<gene>
    <name evidence="3" type="ORF">ACFPIE_05690</name>
</gene>
<feature type="compositionally biased region" description="Basic residues" evidence="2">
    <location>
        <begin position="148"/>
        <end position="158"/>
    </location>
</feature>
<accession>A0ABW0FNT2</accession>
<evidence type="ECO:0000313" key="4">
    <source>
        <dbReference type="Proteomes" id="UP001596152"/>
    </source>
</evidence>
<evidence type="ECO:0000313" key="3">
    <source>
        <dbReference type="EMBL" id="MFC5343400.1"/>
    </source>
</evidence>
<dbReference type="Gene3D" id="1.10.10.1550">
    <property type="entry name" value="ROS/MUCR transcriptional regulator protein"/>
    <property type="match status" value="1"/>
</dbReference>